<protein>
    <submittedName>
        <fullName evidence="1">Uncharacterized protein</fullName>
    </submittedName>
</protein>
<evidence type="ECO:0000313" key="2">
    <source>
        <dbReference type="Proteomes" id="UP000257109"/>
    </source>
</evidence>
<keyword evidence="2" id="KW-1185">Reference proteome</keyword>
<evidence type="ECO:0000313" key="1">
    <source>
        <dbReference type="EMBL" id="RDY04822.1"/>
    </source>
</evidence>
<accession>A0A371HPZ5</accession>
<sequence length="76" mass="8355">MRAYDKSALATQTPNACKHLGKHNGMLHAGSMILEVITRPKDLNFFLKTMTCNLLVFVTRTGLLVLSPGVHFLAIS</sequence>
<feature type="non-terminal residue" evidence="1">
    <location>
        <position position="1"/>
    </location>
</feature>
<reference evidence="1" key="1">
    <citation type="submission" date="2018-05" db="EMBL/GenBank/DDBJ databases">
        <title>Draft genome of Mucuna pruriens seed.</title>
        <authorList>
            <person name="Nnadi N.E."/>
            <person name="Vos R."/>
            <person name="Hasami M.H."/>
            <person name="Devisetty U.K."/>
            <person name="Aguiy J.C."/>
        </authorList>
    </citation>
    <scope>NUCLEOTIDE SEQUENCE [LARGE SCALE GENOMIC DNA]</scope>
    <source>
        <strain evidence="1">JCA_2017</strain>
    </source>
</reference>
<gene>
    <name evidence="1" type="ORF">CR513_11426</name>
</gene>
<dbReference type="EMBL" id="QJKJ01002006">
    <property type="protein sequence ID" value="RDY04822.1"/>
    <property type="molecule type" value="Genomic_DNA"/>
</dbReference>
<proteinExistence type="predicted"/>
<dbReference type="Proteomes" id="UP000257109">
    <property type="component" value="Unassembled WGS sequence"/>
</dbReference>
<dbReference type="AlphaFoldDB" id="A0A371HPZ5"/>
<name>A0A371HPZ5_MUCPR</name>
<comment type="caution">
    <text evidence="1">The sequence shown here is derived from an EMBL/GenBank/DDBJ whole genome shotgun (WGS) entry which is preliminary data.</text>
</comment>
<organism evidence="1 2">
    <name type="scientific">Mucuna pruriens</name>
    <name type="common">Velvet bean</name>
    <name type="synonym">Dolichos pruriens</name>
    <dbReference type="NCBI Taxonomy" id="157652"/>
    <lineage>
        <taxon>Eukaryota</taxon>
        <taxon>Viridiplantae</taxon>
        <taxon>Streptophyta</taxon>
        <taxon>Embryophyta</taxon>
        <taxon>Tracheophyta</taxon>
        <taxon>Spermatophyta</taxon>
        <taxon>Magnoliopsida</taxon>
        <taxon>eudicotyledons</taxon>
        <taxon>Gunneridae</taxon>
        <taxon>Pentapetalae</taxon>
        <taxon>rosids</taxon>
        <taxon>fabids</taxon>
        <taxon>Fabales</taxon>
        <taxon>Fabaceae</taxon>
        <taxon>Papilionoideae</taxon>
        <taxon>50 kb inversion clade</taxon>
        <taxon>NPAAA clade</taxon>
        <taxon>indigoferoid/millettioid clade</taxon>
        <taxon>Phaseoleae</taxon>
        <taxon>Mucuna</taxon>
    </lineage>
</organism>